<evidence type="ECO:0000256" key="1">
    <source>
        <dbReference type="ARBA" id="ARBA00004498"/>
    </source>
</evidence>
<keyword evidence="7" id="KW-0175">Coiled coil</keyword>
<dbReference type="InterPro" id="IPR000074">
    <property type="entry name" value="ApoA_E"/>
</dbReference>
<sequence>MKAVALILALAVIGCNARSVRQADASGADGWVGSVEAFSRYMSEMSQKTDGVLVTMKDSQLRRELETLISDTMAELEVYRDDIQMTEDMTLLFDKLQRDMIEAKDRQLEYLGEFKGMVETNTDDIRNKITTFTNKLSKRLRKDASEIRETASIYMGEIQSRASQNLQSVRDQVEPYVQQVGDSGSKKLSDISALLQSQTEGLGEQLQAQAEGLKTQLEATAQELRTSLEGKLEELTQMLSPMAAKLREQVETMVEKVTDVASS</sequence>
<evidence type="ECO:0000256" key="4">
    <source>
        <dbReference type="ARBA" id="ARBA00022530"/>
    </source>
</evidence>
<keyword evidence="5" id="KW-0677">Repeat</keyword>
<keyword evidence="3" id="KW-0964">Secreted</keyword>
<keyword evidence="6" id="KW-0446">Lipid-binding</keyword>
<keyword evidence="10" id="KW-1185">Reference proteome</keyword>
<dbReference type="GO" id="GO:0034364">
    <property type="term" value="C:high-density lipoprotein particle"/>
    <property type="evidence" value="ECO:0007669"/>
    <property type="project" value="TreeGrafter"/>
</dbReference>
<dbReference type="GO" id="GO:1903561">
    <property type="term" value="C:extracellular vesicle"/>
    <property type="evidence" value="ECO:0007669"/>
    <property type="project" value="TreeGrafter"/>
</dbReference>
<organism evidence="9 10">
    <name type="scientific">Salarias fasciatus</name>
    <name type="common">Jewelled blenny</name>
    <name type="synonym">Blennius fasciatus</name>
    <dbReference type="NCBI Taxonomy" id="181472"/>
    <lineage>
        <taxon>Eukaryota</taxon>
        <taxon>Metazoa</taxon>
        <taxon>Chordata</taxon>
        <taxon>Craniata</taxon>
        <taxon>Vertebrata</taxon>
        <taxon>Euteleostomi</taxon>
        <taxon>Actinopterygii</taxon>
        <taxon>Neopterygii</taxon>
        <taxon>Teleostei</taxon>
        <taxon>Neoteleostei</taxon>
        <taxon>Acanthomorphata</taxon>
        <taxon>Ovalentaria</taxon>
        <taxon>Blenniimorphae</taxon>
        <taxon>Blenniiformes</taxon>
        <taxon>Blennioidei</taxon>
        <taxon>Blenniidae</taxon>
        <taxon>Salariinae</taxon>
        <taxon>Salarias</taxon>
    </lineage>
</organism>
<dbReference type="PANTHER" id="PTHR18976">
    <property type="entry name" value="APOLIPOPROTEIN"/>
    <property type="match status" value="1"/>
</dbReference>
<dbReference type="GO" id="GO:0005543">
    <property type="term" value="F:phospholipid binding"/>
    <property type="evidence" value="ECO:0007669"/>
    <property type="project" value="TreeGrafter"/>
</dbReference>
<dbReference type="GO" id="GO:0033344">
    <property type="term" value="P:cholesterol efflux"/>
    <property type="evidence" value="ECO:0007669"/>
    <property type="project" value="TreeGrafter"/>
</dbReference>
<dbReference type="AlphaFoldDB" id="A0A672G0T9"/>
<comment type="similarity">
    <text evidence="2">Belongs to the apolipoprotein A1/A4/E family.</text>
</comment>
<dbReference type="GO" id="GO:0060228">
    <property type="term" value="F:phosphatidylcholine-sterol O-acyltransferase activator activity"/>
    <property type="evidence" value="ECO:0007669"/>
    <property type="project" value="TreeGrafter"/>
</dbReference>
<evidence type="ECO:0000256" key="6">
    <source>
        <dbReference type="ARBA" id="ARBA00023121"/>
    </source>
</evidence>
<dbReference type="GO" id="GO:0042157">
    <property type="term" value="P:lipoprotein metabolic process"/>
    <property type="evidence" value="ECO:0007669"/>
    <property type="project" value="InterPro"/>
</dbReference>
<evidence type="ECO:0000313" key="10">
    <source>
        <dbReference type="Proteomes" id="UP000472267"/>
    </source>
</evidence>
<accession>A0A672G0T9</accession>
<evidence type="ECO:0008006" key="11">
    <source>
        <dbReference type="Google" id="ProtNLM"/>
    </source>
</evidence>
<evidence type="ECO:0000256" key="8">
    <source>
        <dbReference type="SAM" id="SignalP"/>
    </source>
</evidence>
<evidence type="ECO:0000256" key="7">
    <source>
        <dbReference type="SAM" id="Coils"/>
    </source>
</evidence>
<feature type="chain" id="PRO_5025379542" description="Apolipoprotein Ea" evidence="8">
    <location>
        <begin position="18"/>
        <end position="263"/>
    </location>
</feature>
<reference evidence="9" key="2">
    <citation type="submission" date="2025-08" db="UniProtKB">
        <authorList>
            <consortium name="Ensembl"/>
        </authorList>
    </citation>
    <scope>IDENTIFICATION</scope>
</reference>
<dbReference type="GO" id="GO:0042627">
    <property type="term" value="C:chylomicron"/>
    <property type="evidence" value="ECO:0007669"/>
    <property type="project" value="TreeGrafter"/>
</dbReference>
<dbReference type="Gene3D" id="1.20.120.20">
    <property type="entry name" value="Apolipoprotein"/>
    <property type="match status" value="2"/>
</dbReference>
<dbReference type="GO" id="GO:0120020">
    <property type="term" value="F:cholesterol transfer activity"/>
    <property type="evidence" value="ECO:0007669"/>
    <property type="project" value="TreeGrafter"/>
</dbReference>
<dbReference type="GO" id="GO:0008203">
    <property type="term" value="P:cholesterol metabolic process"/>
    <property type="evidence" value="ECO:0007669"/>
    <property type="project" value="TreeGrafter"/>
</dbReference>
<comment type="subcellular location">
    <subcellularLocation>
        <location evidence="1">Secreted</location>
        <location evidence="1">Extracellular space</location>
        <location evidence="1">Extracellular matrix</location>
    </subcellularLocation>
</comment>
<dbReference type="Pfam" id="PF01442">
    <property type="entry name" value="Apolipoprotein"/>
    <property type="match status" value="1"/>
</dbReference>
<dbReference type="GO" id="GO:0034361">
    <property type="term" value="C:very-low-density lipoprotein particle"/>
    <property type="evidence" value="ECO:0007669"/>
    <property type="project" value="TreeGrafter"/>
</dbReference>
<dbReference type="Ensembl" id="ENSSFAT00005004910.1">
    <property type="protein sequence ID" value="ENSSFAP00005004619.1"/>
    <property type="gene ID" value="ENSSFAG00005003041.1"/>
</dbReference>
<protein>
    <recommendedName>
        <fullName evidence="11">Apolipoprotein Ea</fullName>
    </recommendedName>
</protein>
<evidence type="ECO:0000256" key="3">
    <source>
        <dbReference type="ARBA" id="ARBA00022525"/>
    </source>
</evidence>
<reference evidence="9" key="1">
    <citation type="submission" date="2019-06" db="EMBL/GenBank/DDBJ databases">
        <authorList>
            <consortium name="Wellcome Sanger Institute Data Sharing"/>
        </authorList>
    </citation>
    <scope>NUCLEOTIDE SEQUENCE [LARGE SCALE GENOMIC DNA]</scope>
</reference>
<dbReference type="GO" id="GO:0033700">
    <property type="term" value="P:phospholipid efflux"/>
    <property type="evidence" value="ECO:0007669"/>
    <property type="project" value="TreeGrafter"/>
</dbReference>
<feature type="signal peptide" evidence="8">
    <location>
        <begin position="1"/>
        <end position="17"/>
    </location>
</feature>
<keyword evidence="8" id="KW-0732">Signal</keyword>
<evidence type="ECO:0000256" key="5">
    <source>
        <dbReference type="ARBA" id="ARBA00022737"/>
    </source>
</evidence>
<dbReference type="GO" id="GO:0055090">
    <property type="term" value="P:acylglycerol homeostasis"/>
    <property type="evidence" value="ECO:0007669"/>
    <property type="project" value="TreeGrafter"/>
</dbReference>
<reference evidence="9" key="3">
    <citation type="submission" date="2025-09" db="UniProtKB">
        <authorList>
            <consortium name="Ensembl"/>
        </authorList>
    </citation>
    <scope>IDENTIFICATION</scope>
</reference>
<evidence type="ECO:0000256" key="2">
    <source>
        <dbReference type="ARBA" id="ARBA00008788"/>
    </source>
</evidence>
<dbReference type="InParanoid" id="A0A672G0T9"/>
<dbReference type="PROSITE" id="PS51257">
    <property type="entry name" value="PROKAR_LIPOPROTEIN"/>
    <property type="match status" value="1"/>
</dbReference>
<gene>
    <name evidence="9" type="primary">apoeb</name>
</gene>
<dbReference type="Proteomes" id="UP000472267">
    <property type="component" value="Chromosome 11"/>
</dbReference>
<feature type="coiled-coil region" evidence="7">
    <location>
        <begin position="203"/>
        <end position="234"/>
    </location>
</feature>
<dbReference type="SUPFAM" id="SSF58113">
    <property type="entry name" value="Apolipoprotein A-I"/>
    <property type="match status" value="1"/>
</dbReference>
<evidence type="ECO:0000313" key="9">
    <source>
        <dbReference type="Ensembl" id="ENSSFAP00005004619.1"/>
    </source>
</evidence>
<keyword evidence="4" id="KW-0272">Extracellular matrix</keyword>
<dbReference type="InterPro" id="IPR050163">
    <property type="entry name" value="Apolipoprotein_A1/A4/E"/>
</dbReference>
<dbReference type="PANTHER" id="PTHR18976:SF2">
    <property type="entry name" value="APOLIPOPROTEIN E"/>
    <property type="match status" value="1"/>
</dbReference>
<name>A0A672G0T9_SALFA</name>
<dbReference type="OMA" id="TYMGEIQ"/>
<proteinExistence type="inferred from homology"/>
<dbReference type="GO" id="GO:0034362">
    <property type="term" value="C:low-density lipoprotein particle"/>
    <property type="evidence" value="ECO:0007669"/>
    <property type="project" value="TreeGrafter"/>
</dbReference>